<feature type="compositionally biased region" description="Polar residues" evidence="1">
    <location>
        <begin position="23"/>
        <end position="33"/>
    </location>
</feature>
<evidence type="ECO:0000313" key="3">
    <source>
        <dbReference type="Proteomes" id="UP000276215"/>
    </source>
</evidence>
<dbReference type="Proteomes" id="UP000276215">
    <property type="component" value="Unassembled WGS sequence"/>
</dbReference>
<dbReference type="EMBL" id="ML120393">
    <property type="protein sequence ID" value="RPA98738.1"/>
    <property type="molecule type" value="Genomic_DNA"/>
</dbReference>
<feature type="compositionally biased region" description="Polar residues" evidence="1">
    <location>
        <begin position="1"/>
        <end position="10"/>
    </location>
</feature>
<dbReference type="AlphaFoldDB" id="A0A3N4JP29"/>
<accession>A0A3N4JP29</accession>
<proteinExistence type="predicted"/>
<protein>
    <submittedName>
        <fullName evidence="2">Uncharacterized protein</fullName>
    </submittedName>
</protein>
<keyword evidence="3" id="KW-1185">Reference proteome</keyword>
<sequence>MTWRTISKSTNAKERHGKLSRSGRLSINTTIMSRNVPPQPPRYSVIPSRSYMA</sequence>
<name>A0A3N4JP29_9PEZI</name>
<evidence type="ECO:0000256" key="1">
    <source>
        <dbReference type="SAM" id="MobiDB-lite"/>
    </source>
</evidence>
<evidence type="ECO:0000313" key="2">
    <source>
        <dbReference type="EMBL" id="RPA98738.1"/>
    </source>
</evidence>
<gene>
    <name evidence="2" type="ORF">L873DRAFT_1807768</name>
</gene>
<feature type="region of interest" description="Disordered" evidence="1">
    <location>
        <begin position="1"/>
        <end position="53"/>
    </location>
</feature>
<reference evidence="2 3" key="1">
    <citation type="journal article" date="2018" name="Nat. Ecol. Evol.">
        <title>Pezizomycetes genomes reveal the molecular basis of ectomycorrhizal truffle lifestyle.</title>
        <authorList>
            <person name="Murat C."/>
            <person name="Payen T."/>
            <person name="Noel B."/>
            <person name="Kuo A."/>
            <person name="Morin E."/>
            <person name="Chen J."/>
            <person name="Kohler A."/>
            <person name="Krizsan K."/>
            <person name="Balestrini R."/>
            <person name="Da Silva C."/>
            <person name="Montanini B."/>
            <person name="Hainaut M."/>
            <person name="Levati E."/>
            <person name="Barry K.W."/>
            <person name="Belfiori B."/>
            <person name="Cichocki N."/>
            <person name="Clum A."/>
            <person name="Dockter R.B."/>
            <person name="Fauchery L."/>
            <person name="Guy J."/>
            <person name="Iotti M."/>
            <person name="Le Tacon F."/>
            <person name="Lindquist E.A."/>
            <person name="Lipzen A."/>
            <person name="Malagnac F."/>
            <person name="Mello A."/>
            <person name="Molinier V."/>
            <person name="Miyauchi S."/>
            <person name="Poulain J."/>
            <person name="Riccioni C."/>
            <person name="Rubini A."/>
            <person name="Sitrit Y."/>
            <person name="Splivallo R."/>
            <person name="Traeger S."/>
            <person name="Wang M."/>
            <person name="Zifcakova L."/>
            <person name="Wipf D."/>
            <person name="Zambonelli A."/>
            <person name="Paolocci F."/>
            <person name="Nowrousian M."/>
            <person name="Ottonello S."/>
            <person name="Baldrian P."/>
            <person name="Spatafora J.W."/>
            <person name="Henrissat B."/>
            <person name="Nagy L.G."/>
            <person name="Aury J.M."/>
            <person name="Wincker P."/>
            <person name="Grigoriev I.V."/>
            <person name="Bonfante P."/>
            <person name="Martin F.M."/>
        </authorList>
    </citation>
    <scope>NUCLEOTIDE SEQUENCE [LARGE SCALE GENOMIC DNA]</scope>
    <source>
        <strain evidence="2 3">120613-1</strain>
    </source>
</reference>
<organism evidence="2 3">
    <name type="scientific">Choiromyces venosus 120613-1</name>
    <dbReference type="NCBI Taxonomy" id="1336337"/>
    <lineage>
        <taxon>Eukaryota</taxon>
        <taxon>Fungi</taxon>
        <taxon>Dikarya</taxon>
        <taxon>Ascomycota</taxon>
        <taxon>Pezizomycotina</taxon>
        <taxon>Pezizomycetes</taxon>
        <taxon>Pezizales</taxon>
        <taxon>Tuberaceae</taxon>
        <taxon>Choiromyces</taxon>
    </lineage>
</organism>